<dbReference type="EMBL" id="JALGRD010000007">
    <property type="protein sequence ID" value="MCJ0974519.1"/>
    <property type="molecule type" value="Genomic_DNA"/>
</dbReference>
<dbReference type="RefSeq" id="WP_243606589.1">
    <property type="nucleotide sequence ID" value="NZ_JALGRD010000007.1"/>
</dbReference>
<keyword evidence="2" id="KW-1185">Reference proteome</keyword>
<evidence type="ECO:0000313" key="1">
    <source>
        <dbReference type="EMBL" id="MCJ0974519.1"/>
    </source>
</evidence>
<sequence length="76" mass="8053">MDYSQSRQQPLVLADGYSYTEIFPAPDTPDMPGHSGLTIRIFHALFSPDGEGDCVSLQPATAAPSPLGPFSLADDA</sequence>
<evidence type="ECO:0000313" key="2">
    <source>
        <dbReference type="Proteomes" id="UP001139682"/>
    </source>
</evidence>
<comment type="caution">
    <text evidence="1">The sequence shown here is derived from an EMBL/GenBank/DDBJ whole genome shotgun (WGS) entry which is preliminary data.</text>
</comment>
<name>A0A9X1W6J2_9GAMM</name>
<protein>
    <submittedName>
        <fullName evidence="1">Uncharacterized protein</fullName>
    </submittedName>
</protein>
<reference evidence="1" key="1">
    <citation type="submission" date="2022-03" db="EMBL/GenBank/DDBJ databases">
        <title>Pseudomonas marianensis sp. nov., a marine bacterium isolated from deep-sea sediments of the Mariana Trench.</title>
        <authorList>
            <person name="Wei Y."/>
        </authorList>
    </citation>
    <scope>NUCLEOTIDE SEQUENCE</scope>
    <source>
        <strain evidence="1">PS1</strain>
    </source>
</reference>
<organism evidence="1 2">
    <name type="scientific">Stutzerimonas marianensis</name>
    <dbReference type="NCBI Taxonomy" id="2929513"/>
    <lineage>
        <taxon>Bacteria</taxon>
        <taxon>Pseudomonadati</taxon>
        <taxon>Pseudomonadota</taxon>
        <taxon>Gammaproteobacteria</taxon>
        <taxon>Pseudomonadales</taxon>
        <taxon>Pseudomonadaceae</taxon>
        <taxon>Stutzerimonas</taxon>
    </lineage>
</organism>
<accession>A0A9X1W6J2</accession>
<gene>
    <name evidence="1" type="ORF">MST27_14170</name>
</gene>
<dbReference type="AlphaFoldDB" id="A0A9X1W6J2"/>
<proteinExistence type="predicted"/>
<dbReference type="Proteomes" id="UP001139682">
    <property type="component" value="Unassembled WGS sequence"/>
</dbReference>